<dbReference type="InterPro" id="IPR002891">
    <property type="entry name" value="APS"/>
</dbReference>
<feature type="domain" description="Sulphate adenylyltransferase catalytic" evidence="10">
    <location>
        <begin position="516"/>
        <end position="709"/>
    </location>
</feature>
<dbReference type="EC" id="2.7.1.25" evidence="2"/>
<sequence>MPKYNYAPVSTAEDGSGTPSKARSSGPGSGMLPFSISGPDSSDELVRERLPFCLGLTVLLAIVYVLSTAAPASCAFDAASFDMGAAREAAMANNPPNIIECAVTDGAEEDCHLPRVERYAGLGQKGATLWMTGCSGAGKTTIATALEEKLVKGYGKHVYRLDGDNIRTGLNRDLGFSESDRKESVRRVGEMSTLFSDAGVITLVGLISPYRKDRDEVRKRHEEQGIPFYEIFLDVPVEELMSRDPKGLYAKVQSGELKHFTCIDDPYEEPLRPEITLATRDLKIEESVDVLFKRLREDGILEGAPKLNPPGLPNPDGDVFVDLHVKDSERAAKTAEAEALPKVLLTDVDLNWLQVIGEGWASPLTGFMREGALLETLHFNSMTVDPFNLTGNVLRHERQTDFSTFTDRQPPLRVSMSVPITLSITDWSKNLIEAAAAASDDGKTDVALVTQMGQTVAILRRPEIYANRKEEIVTRMFGVIDPGHPYIKQIYAGGPYLLGGEVELLDRIRYNDGLDEYRMTAKELMSEFKKKGADVVYAFQTRNPTHAGHAYLMNAAGADLKANKGFKKPVLWLSPLGGWTKEDDVPLDVRVKQHVEVLAAGTSHPGGLDPDATVMAIWPSPMVYAGPTEVEFHAKSRRSAGASYFVVGRDPAGMKGSMEAVAHKDDDLYDGDHGRYVLQMSPGIGDMKMLSFVKVMYDEDENLINFVTEIPMYMTAKMEVNKEAAGNAIKQDLNKDGSPRYYTYGTPTFNYGMIPQTWEDPEELDDDGHGGDNDPLDVMEVGGKVLKMGSTTACKVLGSLELIDDGETDHKILCVAKGSENYKHINDVASLEKYYPGTIDNLVHWLKYYKTSDGKGVNVIANNEVPLDVDDAVDIINDTRGFWQRLCKEADNYDDEFDLERCPP</sequence>
<dbReference type="Pfam" id="PF14306">
    <property type="entry name" value="PUA_2"/>
    <property type="match status" value="1"/>
</dbReference>
<gene>
    <name evidence="12" type="ORF">TeGR_g1330</name>
</gene>
<keyword evidence="8" id="KW-0812">Transmembrane</keyword>
<dbReference type="Pfam" id="PF01747">
    <property type="entry name" value="ATP-sulfurylase"/>
    <property type="match status" value="1"/>
</dbReference>
<keyword evidence="4" id="KW-0547">Nucleotide-binding</keyword>
<feature type="transmembrane region" description="Helical" evidence="8">
    <location>
        <begin position="50"/>
        <end position="70"/>
    </location>
</feature>
<dbReference type="Gene3D" id="3.40.50.300">
    <property type="entry name" value="P-loop containing nucleotide triphosphate hydrolases"/>
    <property type="match status" value="1"/>
</dbReference>
<dbReference type="Pfam" id="PF01583">
    <property type="entry name" value="APS_kinase"/>
    <property type="match status" value="1"/>
</dbReference>
<evidence type="ECO:0000256" key="4">
    <source>
        <dbReference type="ARBA" id="ARBA00022741"/>
    </source>
</evidence>
<dbReference type="Gene3D" id="3.90.80.10">
    <property type="entry name" value="Inorganic pyrophosphatase"/>
    <property type="match status" value="1"/>
</dbReference>
<dbReference type="NCBIfam" id="NF003013">
    <property type="entry name" value="PRK03846.1"/>
    <property type="match status" value="1"/>
</dbReference>
<dbReference type="Proteomes" id="UP001165060">
    <property type="component" value="Unassembled WGS sequence"/>
</dbReference>
<evidence type="ECO:0000313" key="13">
    <source>
        <dbReference type="Proteomes" id="UP001165060"/>
    </source>
</evidence>
<comment type="pathway">
    <text evidence="1">Sulfur metabolism.</text>
</comment>
<evidence type="ECO:0000256" key="2">
    <source>
        <dbReference type="ARBA" id="ARBA00012121"/>
    </source>
</evidence>
<dbReference type="EMBL" id="BRYB01000378">
    <property type="protein sequence ID" value="GMI28835.1"/>
    <property type="molecule type" value="Genomic_DNA"/>
</dbReference>
<dbReference type="PANTHER" id="PTHR11055">
    <property type="entry name" value="BIFUNCTIONAL 3'-PHOSPHOADENOSINE 5'-PHOSPHOSULFATE SYNTHASE"/>
    <property type="match status" value="1"/>
</dbReference>
<keyword evidence="8" id="KW-1133">Transmembrane helix</keyword>
<feature type="domain" description="APS kinase" evidence="9">
    <location>
        <begin position="125"/>
        <end position="277"/>
    </location>
</feature>
<evidence type="ECO:0000259" key="10">
    <source>
        <dbReference type="Pfam" id="PF01747"/>
    </source>
</evidence>
<keyword evidence="3" id="KW-0808">Transferase</keyword>
<dbReference type="NCBIfam" id="TIGR00455">
    <property type="entry name" value="apsK"/>
    <property type="match status" value="1"/>
</dbReference>
<dbReference type="PROSITE" id="PS00387">
    <property type="entry name" value="PPASE"/>
    <property type="match status" value="1"/>
</dbReference>
<dbReference type="InterPro" id="IPR027417">
    <property type="entry name" value="P-loop_NTPase"/>
</dbReference>
<dbReference type="InterPro" id="IPR025980">
    <property type="entry name" value="ATP-Sase_PUA-like_dom"/>
</dbReference>
<dbReference type="CDD" id="cd02027">
    <property type="entry name" value="APSK"/>
    <property type="match status" value="1"/>
</dbReference>
<dbReference type="HAMAP" id="MF_00065">
    <property type="entry name" value="Adenylyl_sulf_kinase"/>
    <property type="match status" value="1"/>
</dbReference>
<evidence type="ECO:0000256" key="1">
    <source>
        <dbReference type="ARBA" id="ARBA00004678"/>
    </source>
</evidence>
<keyword evidence="6" id="KW-0067">ATP-binding</keyword>
<dbReference type="SUPFAM" id="SSF52540">
    <property type="entry name" value="P-loop containing nucleoside triphosphate hydrolases"/>
    <property type="match status" value="1"/>
</dbReference>
<protein>
    <recommendedName>
        <fullName evidence="2">adenylyl-sulfate kinase</fullName>
        <ecNumber evidence="2">2.7.1.25</ecNumber>
    </recommendedName>
</protein>
<evidence type="ECO:0000256" key="6">
    <source>
        <dbReference type="ARBA" id="ARBA00022840"/>
    </source>
</evidence>
<dbReference type="InterPro" id="IPR015947">
    <property type="entry name" value="PUA-like_sf"/>
</dbReference>
<evidence type="ECO:0000256" key="3">
    <source>
        <dbReference type="ARBA" id="ARBA00022679"/>
    </source>
</evidence>
<proteinExistence type="inferred from homology"/>
<dbReference type="SUPFAM" id="SSF88697">
    <property type="entry name" value="PUA domain-like"/>
    <property type="match status" value="1"/>
</dbReference>
<evidence type="ECO:0000256" key="5">
    <source>
        <dbReference type="ARBA" id="ARBA00022777"/>
    </source>
</evidence>
<dbReference type="InterPro" id="IPR036649">
    <property type="entry name" value="Pyrophosphatase_sf"/>
</dbReference>
<dbReference type="Gene3D" id="3.10.400.10">
    <property type="entry name" value="Sulfate adenylyltransferase"/>
    <property type="match status" value="1"/>
</dbReference>
<dbReference type="InterPro" id="IPR059117">
    <property type="entry name" value="APS_kinase_dom"/>
</dbReference>
<reference evidence="12 13" key="1">
    <citation type="journal article" date="2023" name="Commun. Biol.">
        <title>Genome analysis of Parmales, the sister group of diatoms, reveals the evolutionary specialization of diatoms from phago-mixotrophs to photoautotrophs.</title>
        <authorList>
            <person name="Ban H."/>
            <person name="Sato S."/>
            <person name="Yoshikawa S."/>
            <person name="Yamada K."/>
            <person name="Nakamura Y."/>
            <person name="Ichinomiya M."/>
            <person name="Sato N."/>
            <person name="Blanc-Mathieu R."/>
            <person name="Endo H."/>
            <person name="Kuwata A."/>
            <person name="Ogata H."/>
        </authorList>
    </citation>
    <scope>NUCLEOTIDE SEQUENCE [LARGE SCALE GENOMIC DNA]</scope>
</reference>
<dbReference type="PANTHER" id="PTHR11055:SF1">
    <property type="entry name" value="PAPS SYNTHETASE, ISOFORM D"/>
    <property type="match status" value="1"/>
</dbReference>
<keyword evidence="13" id="KW-1185">Reference proteome</keyword>
<comment type="caution">
    <text evidence="12">The sequence shown here is derived from an EMBL/GenBank/DDBJ whole genome shotgun (WGS) entry which is preliminary data.</text>
</comment>
<evidence type="ECO:0000259" key="11">
    <source>
        <dbReference type="Pfam" id="PF14306"/>
    </source>
</evidence>
<keyword evidence="5" id="KW-0418">Kinase</keyword>
<dbReference type="SUPFAM" id="SSF52374">
    <property type="entry name" value="Nucleotidylyl transferase"/>
    <property type="match status" value="1"/>
</dbReference>
<keyword evidence="8" id="KW-0472">Membrane</keyword>
<feature type="region of interest" description="Disordered" evidence="7">
    <location>
        <begin position="1"/>
        <end position="34"/>
    </location>
</feature>
<feature type="domain" description="ATP-sulfurylase PUA-like" evidence="11">
    <location>
        <begin position="314"/>
        <end position="506"/>
    </location>
</feature>
<organism evidence="12 13">
    <name type="scientific">Tetraparma gracilis</name>
    <dbReference type="NCBI Taxonomy" id="2962635"/>
    <lineage>
        <taxon>Eukaryota</taxon>
        <taxon>Sar</taxon>
        <taxon>Stramenopiles</taxon>
        <taxon>Ochrophyta</taxon>
        <taxon>Bolidophyceae</taxon>
        <taxon>Parmales</taxon>
        <taxon>Triparmaceae</taxon>
        <taxon>Tetraparma</taxon>
    </lineage>
</organism>
<evidence type="ECO:0000256" key="8">
    <source>
        <dbReference type="SAM" id="Phobius"/>
    </source>
</evidence>
<name>A0ABQ6MMU8_9STRA</name>
<evidence type="ECO:0000259" key="9">
    <source>
        <dbReference type="Pfam" id="PF01583"/>
    </source>
</evidence>
<dbReference type="SUPFAM" id="SSF50324">
    <property type="entry name" value="Inorganic pyrophosphatase"/>
    <property type="match status" value="1"/>
</dbReference>
<dbReference type="InterPro" id="IPR024951">
    <property type="entry name" value="Sulfurylase_cat_dom"/>
</dbReference>
<evidence type="ECO:0000256" key="7">
    <source>
        <dbReference type="SAM" id="MobiDB-lite"/>
    </source>
</evidence>
<accession>A0ABQ6MMU8</accession>
<evidence type="ECO:0000313" key="12">
    <source>
        <dbReference type="EMBL" id="GMI28835.1"/>
    </source>
</evidence>